<feature type="domain" description="HTH gntR-type" evidence="4">
    <location>
        <begin position="11"/>
        <end position="79"/>
    </location>
</feature>
<keyword evidence="3" id="KW-0804">Transcription</keyword>
<organism evidence="5 6">
    <name type="scientific">Propionispora vibrioides</name>
    <dbReference type="NCBI Taxonomy" id="112903"/>
    <lineage>
        <taxon>Bacteria</taxon>
        <taxon>Bacillati</taxon>
        <taxon>Bacillota</taxon>
        <taxon>Negativicutes</taxon>
        <taxon>Selenomonadales</taxon>
        <taxon>Sporomusaceae</taxon>
        <taxon>Propionispora</taxon>
    </lineage>
</organism>
<evidence type="ECO:0000313" key="5">
    <source>
        <dbReference type="EMBL" id="SEP36221.1"/>
    </source>
</evidence>
<dbReference type="CDD" id="cd07377">
    <property type="entry name" value="WHTH_GntR"/>
    <property type="match status" value="1"/>
</dbReference>
<dbReference type="InterPro" id="IPR036390">
    <property type="entry name" value="WH_DNA-bd_sf"/>
</dbReference>
<dbReference type="AlphaFoldDB" id="A0A1H8X8P9"/>
<dbReference type="PANTHER" id="PTHR38445">
    <property type="entry name" value="HTH-TYPE TRANSCRIPTIONAL REPRESSOR YTRA"/>
    <property type="match status" value="1"/>
</dbReference>
<evidence type="ECO:0000259" key="4">
    <source>
        <dbReference type="PROSITE" id="PS50949"/>
    </source>
</evidence>
<dbReference type="RefSeq" id="WP_091749377.1">
    <property type="nucleotide sequence ID" value="NZ_FODY01000021.1"/>
</dbReference>
<keyword evidence="1" id="KW-0805">Transcription regulation</keyword>
<dbReference type="GO" id="GO:0003677">
    <property type="term" value="F:DNA binding"/>
    <property type="evidence" value="ECO:0007669"/>
    <property type="project" value="UniProtKB-KW"/>
</dbReference>
<dbReference type="Gene3D" id="1.10.10.10">
    <property type="entry name" value="Winged helix-like DNA-binding domain superfamily/Winged helix DNA-binding domain"/>
    <property type="match status" value="1"/>
</dbReference>
<dbReference type="InterPro" id="IPR000524">
    <property type="entry name" value="Tscrpt_reg_HTH_GntR"/>
</dbReference>
<dbReference type="InterPro" id="IPR036388">
    <property type="entry name" value="WH-like_DNA-bd_sf"/>
</dbReference>
<dbReference type="OrthoDB" id="9802328at2"/>
<dbReference type="SMART" id="SM00345">
    <property type="entry name" value="HTH_GNTR"/>
    <property type="match status" value="1"/>
</dbReference>
<keyword evidence="6" id="KW-1185">Reference proteome</keyword>
<dbReference type="SUPFAM" id="SSF46785">
    <property type="entry name" value="Winged helix' DNA-binding domain"/>
    <property type="match status" value="1"/>
</dbReference>
<evidence type="ECO:0000256" key="3">
    <source>
        <dbReference type="ARBA" id="ARBA00023163"/>
    </source>
</evidence>
<sequence>MEFRINKASEFPIYQQLKEQIKYFILSDELAKGDRLPSPKDLAAVLCINRNTVTAAYKELEGEGLIEMKHGQGTYVAERLPLIPGTERRQELLTLAQEMIQRSRELGFSPEDLFTVVFGQAILGFDQPAAGEKVLFVECNQHDIAYYSQELEQEIELPVEGCLLDELRARLDNELAGTVQFAVTTFSHVEAVKQIMEPYGKAVIAVMAVPQIKTLFQIGQLPPGTRVGLVCATEAGAERMEASLKSTGMDNVILCHAGLNNEGSLRRLLGEVDVVVSSRAVVDRIRAMVPPGIRVLEFINALDQAGISLIKQYLAPQLAALQRQ</sequence>
<dbReference type="PROSITE" id="PS50949">
    <property type="entry name" value="HTH_GNTR"/>
    <property type="match status" value="1"/>
</dbReference>
<dbReference type="PANTHER" id="PTHR38445:SF9">
    <property type="entry name" value="HTH-TYPE TRANSCRIPTIONAL REPRESSOR YTRA"/>
    <property type="match status" value="1"/>
</dbReference>
<dbReference type="EMBL" id="FODY01000021">
    <property type="protein sequence ID" value="SEP36221.1"/>
    <property type="molecule type" value="Genomic_DNA"/>
</dbReference>
<dbReference type="STRING" id="112903.SAMN04490178_12124"/>
<gene>
    <name evidence="5" type="ORF">SAMN04490178_12124</name>
</gene>
<evidence type="ECO:0000256" key="2">
    <source>
        <dbReference type="ARBA" id="ARBA00023125"/>
    </source>
</evidence>
<evidence type="ECO:0000256" key="1">
    <source>
        <dbReference type="ARBA" id="ARBA00023015"/>
    </source>
</evidence>
<name>A0A1H8X8P9_9FIRM</name>
<evidence type="ECO:0000313" key="6">
    <source>
        <dbReference type="Proteomes" id="UP000198847"/>
    </source>
</evidence>
<reference evidence="5 6" key="1">
    <citation type="submission" date="2016-10" db="EMBL/GenBank/DDBJ databases">
        <authorList>
            <person name="de Groot N.N."/>
        </authorList>
    </citation>
    <scope>NUCLEOTIDE SEQUENCE [LARGE SCALE GENOMIC DNA]</scope>
    <source>
        <strain evidence="5 6">DSM 13305</strain>
    </source>
</reference>
<accession>A0A1H8X8P9</accession>
<dbReference type="GO" id="GO:0003700">
    <property type="term" value="F:DNA-binding transcription factor activity"/>
    <property type="evidence" value="ECO:0007669"/>
    <property type="project" value="InterPro"/>
</dbReference>
<protein>
    <submittedName>
        <fullName evidence="5">Transcriptional regulator, GntR family</fullName>
    </submittedName>
</protein>
<dbReference type="Pfam" id="PF00392">
    <property type="entry name" value="GntR"/>
    <property type="match status" value="1"/>
</dbReference>
<dbReference type="Proteomes" id="UP000198847">
    <property type="component" value="Unassembled WGS sequence"/>
</dbReference>
<proteinExistence type="predicted"/>
<keyword evidence="2" id="KW-0238">DNA-binding</keyword>
<dbReference type="PRINTS" id="PR00035">
    <property type="entry name" value="HTHGNTR"/>
</dbReference>